<dbReference type="AlphaFoldDB" id="A0A5B1LL12"/>
<sequence length="251" mass="26574">MQLTRVDDRVHVVTGTNVNWALVTEGDAVTVVDAGYPGDAKALLASLDAIGRRPEDVEAVVLTHAHLDHMGGIPALRARHRASQVPVFTGEEEARHARREYLEQITPLQMLQQCRHHAGRRWVRQTLGAVLPKVSMSLTEVTGVAADVPLDIPGGLVPVATPGHTTGHTAWLLPVSGVLFTGDALVTAHPLSRLGTRPQLLPGVFNEDEATMRASLEAVAHLAADTIVPGHGPHQRGSLAAIVAEAVSSAG</sequence>
<dbReference type="SUPFAM" id="SSF56281">
    <property type="entry name" value="Metallo-hydrolase/oxidoreductase"/>
    <property type="match status" value="1"/>
</dbReference>
<dbReference type="CDD" id="cd07721">
    <property type="entry name" value="yflN-like_MBL-fold"/>
    <property type="match status" value="1"/>
</dbReference>
<comment type="caution">
    <text evidence="2">The sequence shown here is derived from an EMBL/GenBank/DDBJ whole genome shotgun (WGS) entry which is preliminary data.</text>
</comment>
<evidence type="ECO:0000313" key="3">
    <source>
        <dbReference type="Proteomes" id="UP000325003"/>
    </source>
</evidence>
<proteinExistence type="predicted"/>
<dbReference type="InterPro" id="IPR050855">
    <property type="entry name" value="NDM-1-like"/>
</dbReference>
<dbReference type="Gene3D" id="3.60.15.10">
    <property type="entry name" value="Ribonuclease Z/Hydroxyacylglutathione hydrolase-like"/>
    <property type="match status" value="1"/>
</dbReference>
<protein>
    <submittedName>
        <fullName evidence="2">MBL fold metallo-hydrolase</fullName>
    </submittedName>
</protein>
<evidence type="ECO:0000313" key="2">
    <source>
        <dbReference type="EMBL" id="KAA1420317.1"/>
    </source>
</evidence>
<keyword evidence="3" id="KW-1185">Reference proteome</keyword>
<gene>
    <name evidence="2" type="ORF">F0U44_07845</name>
</gene>
<feature type="domain" description="Metallo-beta-lactamase" evidence="1">
    <location>
        <begin position="17"/>
        <end position="231"/>
    </location>
</feature>
<reference evidence="2 3" key="1">
    <citation type="submission" date="2019-09" db="EMBL/GenBank/DDBJ databases">
        <title>Nocardioides panacisoli sp. nov., isolated from the soil of a ginseng field.</title>
        <authorList>
            <person name="Cho C."/>
        </authorList>
    </citation>
    <scope>NUCLEOTIDE SEQUENCE [LARGE SCALE GENOMIC DNA]</scope>
    <source>
        <strain evidence="2 3">BN130099</strain>
    </source>
</reference>
<keyword evidence="2" id="KW-0378">Hydrolase</keyword>
<dbReference type="EMBL" id="VUJV01000002">
    <property type="protein sequence ID" value="KAA1420317.1"/>
    <property type="molecule type" value="Genomic_DNA"/>
</dbReference>
<reference evidence="2 3" key="2">
    <citation type="submission" date="2019-09" db="EMBL/GenBank/DDBJ databases">
        <authorList>
            <person name="Jin C."/>
        </authorList>
    </citation>
    <scope>NUCLEOTIDE SEQUENCE [LARGE SCALE GENOMIC DNA]</scope>
    <source>
        <strain evidence="2 3">BN130099</strain>
    </source>
</reference>
<dbReference type="Proteomes" id="UP000325003">
    <property type="component" value="Unassembled WGS sequence"/>
</dbReference>
<dbReference type="GO" id="GO:0016787">
    <property type="term" value="F:hydrolase activity"/>
    <property type="evidence" value="ECO:0007669"/>
    <property type="project" value="UniProtKB-KW"/>
</dbReference>
<dbReference type="RefSeq" id="WP_149727742.1">
    <property type="nucleotide sequence ID" value="NZ_VUJV01000002.1"/>
</dbReference>
<dbReference type="InterPro" id="IPR036866">
    <property type="entry name" value="RibonucZ/Hydroxyglut_hydro"/>
</dbReference>
<accession>A0A5B1LL12</accession>
<name>A0A5B1LL12_9ACTN</name>
<dbReference type="InterPro" id="IPR001279">
    <property type="entry name" value="Metallo-B-lactamas"/>
</dbReference>
<dbReference type="Pfam" id="PF00753">
    <property type="entry name" value="Lactamase_B"/>
    <property type="match status" value="1"/>
</dbReference>
<dbReference type="PANTHER" id="PTHR42951:SF14">
    <property type="entry name" value="METALLO-BETA-LACTAMASE SUPERFAMILY PROTEIN"/>
    <property type="match status" value="1"/>
</dbReference>
<organism evidence="2 3">
    <name type="scientific">Nocardioides humilatus</name>
    <dbReference type="NCBI Taxonomy" id="2607660"/>
    <lineage>
        <taxon>Bacteria</taxon>
        <taxon>Bacillati</taxon>
        <taxon>Actinomycetota</taxon>
        <taxon>Actinomycetes</taxon>
        <taxon>Propionibacteriales</taxon>
        <taxon>Nocardioidaceae</taxon>
        <taxon>Nocardioides</taxon>
    </lineage>
</organism>
<dbReference type="SMART" id="SM00849">
    <property type="entry name" value="Lactamase_B"/>
    <property type="match status" value="1"/>
</dbReference>
<evidence type="ECO:0000259" key="1">
    <source>
        <dbReference type="SMART" id="SM00849"/>
    </source>
</evidence>
<dbReference type="PANTHER" id="PTHR42951">
    <property type="entry name" value="METALLO-BETA-LACTAMASE DOMAIN-CONTAINING"/>
    <property type="match status" value="1"/>
</dbReference>